<dbReference type="RefSeq" id="WP_281092713.1">
    <property type="nucleotide sequence ID" value="NZ_JARYZI010000001.1"/>
</dbReference>
<reference evidence="1 2" key="1">
    <citation type="submission" date="2023-04" db="EMBL/GenBank/DDBJ databases">
        <title>Fusibacter bizertensis strain WBS, isolated from littoral bottom sediments of the Arctic seas - biochemical and genomic analysis.</title>
        <authorList>
            <person name="Brioukhanov A.L."/>
        </authorList>
    </citation>
    <scope>NUCLEOTIDE SEQUENCE [LARGE SCALE GENOMIC DNA]</scope>
    <source>
        <strain evidence="1 2">WBS</strain>
    </source>
</reference>
<evidence type="ECO:0008006" key="3">
    <source>
        <dbReference type="Google" id="ProtNLM"/>
    </source>
</evidence>
<comment type="caution">
    <text evidence="1">The sequence shown here is derived from an EMBL/GenBank/DDBJ whole genome shotgun (WGS) entry which is preliminary data.</text>
</comment>
<protein>
    <recommendedName>
        <fullName evidence="3">Dipeptidylpeptidase IV N-terminal domain-containing protein</fullName>
    </recommendedName>
</protein>
<gene>
    <name evidence="1" type="ORF">QE109_02070</name>
</gene>
<evidence type="ECO:0000313" key="2">
    <source>
        <dbReference type="Proteomes" id="UP001158045"/>
    </source>
</evidence>
<dbReference type="EMBL" id="JARYZI010000001">
    <property type="protein sequence ID" value="MDH8676912.1"/>
    <property type="molecule type" value="Genomic_DNA"/>
</dbReference>
<dbReference type="SUPFAM" id="SSF69304">
    <property type="entry name" value="Tricorn protease N-terminal domain"/>
    <property type="match status" value="1"/>
</dbReference>
<dbReference type="Proteomes" id="UP001158045">
    <property type="component" value="Unassembled WGS sequence"/>
</dbReference>
<accession>A0ABT6N906</accession>
<keyword evidence="2" id="KW-1185">Reference proteome</keyword>
<proteinExistence type="predicted"/>
<sequence>MNRLIPIGLLIIGLLTAFFMTDRGFTKKESWTLYNASSYAFESLGSQNLLLSKMLQPSEVNEILNQLVDTDKPPLTKQELQQINKDPNAYLTDNILPDGRYLKENYVELEMQMVQELSKPFVYGIETQSIEQITVTIDQKATLNCERIKVKNGFVLKPIIEISSQYFNYIFSDDGSQTVIVLENGIWRIDAKSMAIQKIIEMDEDTYSALFDASIKRFGMNQVFPNSFVTANATTEKIAYISNRDSFDDGTNDLYLVDSATGKETLFKANLDKGEYFRPEKWLDDKNLLVYTMGPYGNEFKVFTMDGEVIPLGIDGTIYATSANKIAYFNDWISPIIHLVEFDGDKIIPIIDINLPNQIDARDAYNKFSPDNSKFICSYISSDADFINGFIIYDFKTKNLTTVDQFPDDNDYFNSYVWLNQNTLLFTLAKKGVNNNDERTFSTWMYHLN</sequence>
<organism evidence="1 2">
    <name type="scientific">Fusibacter bizertensis</name>
    <dbReference type="NCBI Taxonomy" id="1488331"/>
    <lineage>
        <taxon>Bacteria</taxon>
        <taxon>Bacillati</taxon>
        <taxon>Bacillota</taxon>
        <taxon>Clostridia</taxon>
        <taxon>Eubacteriales</taxon>
        <taxon>Eubacteriales Family XII. Incertae Sedis</taxon>
        <taxon>Fusibacter</taxon>
    </lineage>
</organism>
<name>A0ABT6N906_9FIRM</name>
<evidence type="ECO:0000313" key="1">
    <source>
        <dbReference type="EMBL" id="MDH8676912.1"/>
    </source>
</evidence>